<dbReference type="Gene3D" id="2.40.30.330">
    <property type="entry name" value="Pre-mRNA cleavage complex subunit Clp1, C-terminal domain"/>
    <property type="match status" value="1"/>
</dbReference>
<comment type="similarity">
    <text evidence="8">Belongs to the Clp1 family. Clp1 subfamily.</text>
</comment>
<dbReference type="InterPro" id="IPR038238">
    <property type="entry name" value="Clp1_C_sf"/>
</dbReference>
<dbReference type="InterPro" id="IPR032319">
    <property type="entry name" value="CLP1_P"/>
</dbReference>
<dbReference type="GO" id="GO:0005524">
    <property type="term" value="F:ATP binding"/>
    <property type="evidence" value="ECO:0007669"/>
    <property type="project" value="UniProtKB-UniRule"/>
</dbReference>
<dbReference type="GO" id="GO:0006388">
    <property type="term" value="P:tRNA splicing, via endonucleolytic cleavage and ligation"/>
    <property type="evidence" value="ECO:0007669"/>
    <property type="project" value="TreeGrafter"/>
</dbReference>
<dbReference type="HAMAP" id="MF_03035">
    <property type="entry name" value="Clp1"/>
    <property type="match status" value="1"/>
</dbReference>
<evidence type="ECO:0000256" key="8">
    <source>
        <dbReference type="HAMAP-Rule" id="MF_03035"/>
    </source>
</evidence>
<dbReference type="InterPro" id="IPR038239">
    <property type="entry name" value="Clp1_N_sf"/>
</dbReference>
<dbReference type="InterPro" id="IPR010655">
    <property type="entry name" value="Clp1_C"/>
</dbReference>
<evidence type="ECO:0000259" key="10">
    <source>
        <dbReference type="Pfam" id="PF16573"/>
    </source>
</evidence>
<dbReference type="EMBL" id="JADGJQ010000046">
    <property type="protein sequence ID" value="KAJ3175963.1"/>
    <property type="molecule type" value="Genomic_DNA"/>
</dbReference>
<organism evidence="12 13">
    <name type="scientific">Geranomyces variabilis</name>
    <dbReference type="NCBI Taxonomy" id="109894"/>
    <lineage>
        <taxon>Eukaryota</taxon>
        <taxon>Fungi</taxon>
        <taxon>Fungi incertae sedis</taxon>
        <taxon>Chytridiomycota</taxon>
        <taxon>Chytridiomycota incertae sedis</taxon>
        <taxon>Chytridiomycetes</taxon>
        <taxon>Spizellomycetales</taxon>
        <taxon>Powellomycetaceae</taxon>
        <taxon>Geranomyces</taxon>
    </lineage>
</organism>
<dbReference type="AlphaFoldDB" id="A0AAD5TIA6"/>
<dbReference type="InterPro" id="IPR045116">
    <property type="entry name" value="Clp1/Grc3"/>
</dbReference>
<evidence type="ECO:0000313" key="13">
    <source>
        <dbReference type="Proteomes" id="UP001212152"/>
    </source>
</evidence>
<dbReference type="GO" id="GO:0051731">
    <property type="term" value="F:polynucleotide 5'-hydroxyl-kinase activity"/>
    <property type="evidence" value="ECO:0007669"/>
    <property type="project" value="InterPro"/>
</dbReference>
<evidence type="ECO:0000256" key="5">
    <source>
        <dbReference type="ARBA" id="ARBA00022741"/>
    </source>
</evidence>
<evidence type="ECO:0000256" key="6">
    <source>
        <dbReference type="ARBA" id="ARBA00022840"/>
    </source>
</evidence>
<comment type="subunit">
    <text evidence="8">Component of a pre-mRNA cleavage factor complex. Interacts directly with PCF11.</text>
</comment>
<feature type="binding site" evidence="8">
    <location>
        <begin position="127"/>
        <end position="132"/>
    </location>
    <ligand>
        <name>ATP</name>
        <dbReference type="ChEBI" id="CHEBI:30616"/>
    </ligand>
</feature>
<dbReference type="GO" id="GO:0005849">
    <property type="term" value="C:mRNA cleavage factor complex"/>
    <property type="evidence" value="ECO:0007669"/>
    <property type="project" value="UniProtKB-UniRule"/>
</dbReference>
<dbReference type="Gene3D" id="2.60.120.1030">
    <property type="entry name" value="Clp1, DNA binding domain"/>
    <property type="match status" value="1"/>
</dbReference>
<feature type="binding site" evidence="8">
    <location>
        <position position="65"/>
    </location>
    <ligand>
        <name>ATP</name>
        <dbReference type="ChEBI" id="CHEBI:30616"/>
    </ligand>
</feature>
<feature type="domain" description="Clp1 N-terminal" evidence="10">
    <location>
        <begin position="18"/>
        <end position="109"/>
    </location>
</feature>
<evidence type="ECO:0000256" key="4">
    <source>
        <dbReference type="ARBA" id="ARBA00022664"/>
    </source>
</evidence>
<dbReference type="Pfam" id="PF16573">
    <property type="entry name" value="CLP1_N"/>
    <property type="match status" value="1"/>
</dbReference>
<dbReference type="Pfam" id="PF16575">
    <property type="entry name" value="CLP1_P"/>
    <property type="match status" value="1"/>
</dbReference>
<evidence type="ECO:0000259" key="11">
    <source>
        <dbReference type="Pfam" id="PF16575"/>
    </source>
</evidence>
<feature type="binding site" evidence="8">
    <location>
        <position position="24"/>
    </location>
    <ligand>
        <name>ATP</name>
        <dbReference type="ChEBI" id="CHEBI:30616"/>
    </ligand>
</feature>
<dbReference type="InterPro" id="IPR027417">
    <property type="entry name" value="P-loop_NTPase"/>
</dbReference>
<reference evidence="12" key="1">
    <citation type="submission" date="2020-05" db="EMBL/GenBank/DDBJ databases">
        <title>Phylogenomic resolution of chytrid fungi.</title>
        <authorList>
            <person name="Stajich J.E."/>
            <person name="Amses K."/>
            <person name="Simmons R."/>
            <person name="Seto K."/>
            <person name="Myers J."/>
            <person name="Bonds A."/>
            <person name="Quandt C.A."/>
            <person name="Barry K."/>
            <person name="Liu P."/>
            <person name="Grigoriev I."/>
            <person name="Longcore J.E."/>
            <person name="James T.Y."/>
        </authorList>
    </citation>
    <scope>NUCLEOTIDE SEQUENCE</scope>
    <source>
        <strain evidence="12">JEL0379</strain>
    </source>
</reference>
<accession>A0AAD5TIA6</accession>
<protein>
    <recommendedName>
        <fullName evidence="3">Polynucleotide 5'-hydroxyl-kinase GRC3</fullName>
    </recommendedName>
    <alternativeName>
        <fullName evidence="2">Polynucleotide 5'-hydroxyl-kinase grc3</fullName>
    </alternativeName>
</protein>
<gene>
    <name evidence="8" type="primary">CLP1</name>
    <name evidence="12" type="ORF">HDU87_005627</name>
</gene>
<dbReference type="GO" id="GO:0031124">
    <property type="term" value="P:mRNA 3'-end processing"/>
    <property type="evidence" value="ECO:0007669"/>
    <property type="project" value="UniProtKB-UniRule"/>
</dbReference>
<dbReference type="InterPro" id="IPR032324">
    <property type="entry name" value="Clp1_N"/>
</dbReference>
<feature type="domain" description="Clp1 P-loop" evidence="11">
    <location>
        <begin position="124"/>
        <end position="319"/>
    </location>
</feature>
<dbReference type="PANTHER" id="PTHR12755">
    <property type="entry name" value="CLEAVAGE/POLYADENYLATION FACTOR IA SUBUNIT CLP1P"/>
    <property type="match status" value="1"/>
</dbReference>
<dbReference type="FunFam" id="2.60.120.1030:FF:000001">
    <property type="entry name" value="Protein CLP1 homolog 5"/>
    <property type="match status" value="1"/>
</dbReference>
<dbReference type="FunFam" id="2.40.30.330:FF:000002">
    <property type="entry name" value="Protein CLP1 homolog"/>
    <property type="match status" value="1"/>
</dbReference>
<comment type="subcellular location">
    <subcellularLocation>
        <location evidence="1 8">Nucleus</location>
    </subcellularLocation>
</comment>
<dbReference type="InterPro" id="IPR028606">
    <property type="entry name" value="Clp1"/>
</dbReference>
<evidence type="ECO:0000256" key="2">
    <source>
        <dbReference type="ARBA" id="ARBA00018706"/>
    </source>
</evidence>
<dbReference type="Pfam" id="PF06807">
    <property type="entry name" value="Clp1"/>
    <property type="match status" value="1"/>
</dbReference>
<evidence type="ECO:0000259" key="9">
    <source>
        <dbReference type="Pfam" id="PF06807"/>
    </source>
</evidence>
<evidence type="ECO:0000256" key="3">
    <source>
        <dbReference type="ARBA" id="ARBA00019824"/>
    </source>
</evidence>
<evidence type="ECO:0000256" key="7">
    <source>
        <dbReference type="ARBA" id="ARBA00023242"/>
    </source>
</evidence>
<keyword evidence="7 8" id="KW-0539">Nucleus</keyword>
<evidence type="ECO:0000313" key="12">
    <source>
        <dbReference type="EMBL" id="KAJ3175963.1"/>
    </source>
</evidence>
<dbReference type="Proteomes" id="UP001212152">
    <property type="component" value="Unassembled WGS sequence"/>
</dbReference>
<comment type="caution">
    <text evidence="12">The sequence shown here is derived from an EMBL/GenBank/DDBJ whole genome shotgun (WGS) entry which is preliminary data.</text>
</comment>
<dbReference type="PANTHER" id="PTHR12755:SF6">
    <property type="entry name" value="POLYRIBONUCLEOTIDE 5'-HYDROXYL-KINASE CLP1"/>
    <property type="match status" value="1"/>
</dbReference>
<name>A0AAD5TIA6_9FUNG</name>
<dbReference type="SUPFAM" id="SSF52540">
    <property type="entry name" value="P-loop containing nucleoside triphosphate hydrolases"/>
    <property type="match status" value="1"/>
</dbReference>
<comment type="function">
    <text evidence="8">Required for endonucleolytic cleavage during polyadenylation-dependent pre-mRNA 3'-end formation.</text>
</comment>
<sequence length="452" mass="48930">MAMDEETKKVAAPTKIVQLKAGQELRFENGFADSETVTLKLKAGHAEVFGSELATDPSYTFSGRKVAVYTWHGCSLELGGTPTVDYVADETPMQSYLNVHLALEQLRVAAEEKGEDGPKVMLVGPADVGKTSLAKILLNYAVKQGRKPIFVDIDPNEGSISLPGTLAATAIGRPIDMEEELSASSATTGTSPLTYYYGYPSPLDKPKLFGALVGRLASIVDRKMSESDVKTSGFIMNTPSQFVDVAGYDILTHAIDSFHVNAILVIGHERLYSELTRRYPPADSGISIVKLAKSGGVVTRDKIYRRRLQMHKIKEYFYGTPKGELSPYSSLVPFSDVAVRRVGEGTLAPSSALPLGSAPLLQETRLVKVDPGDILHHSILAVSHAALPDPGSAAAQLTPEEESNVVLATNVAGFVYVSDVDEDKKKMTVLAPNPGRLPRRYMLMAAMKWMET</sequence>
<proteinExistence type="inferred from homology"/>
<keyword evidence="4 8" id="KW-0507">mRNA processing</keyword>
<evidence type="ECO:0000256" key="1">
    <source>
        <dbReference type="ARBA" id="ARBA00004123"/>
    </source>
</evidence>
<feature type="domain" description="Clp1 C-terminal" evidence="9">
    <location>
        <begin position="325"/>
        <end position="451"/>
    </location>
</feature>
<dbReference type="Gene3D" id="3.40.50.300">
    <property type="entry name" value="P-loop containing nucleotide triphosphate hydrolases"/>
    <property type="match status" value="1"/>
</dbReference>
<keyword evidence="13" id="KW-1185">Reference proteome</keyword>
<keyword evidence="6 8" id="KW-0067">ATP-binding</keyword>
<keyword evidence="5 8" id="KW-0547">Nucleotide-binding</keyword>